<dbReference type="RefSeq" id="XP_008873130.1">
    <property type="nucleotide sequence ID" value="XM_008874908.1"/>
</dbReference>
<dbReference type="GeneID" id="20086023"/>
<evidence type="ECO:0000256" key="1">
    <source>
        <dbReference type="SAM" id="MobiDB-lite"/>
    </source>
</evidence>
<dbReference type="EMBL" id="KI913970">
    <property type="protein sequence ID" value="ETV98255.1"/>
    <property type="molecule type" value="Genomic_DNA"/>
</dbReference>
<name>A0A024TVR6_9STRA</name>
<organism evidence="2">
    <name type="scientific">Aphanomyces invadans</name>
    <dbReference type="NCBI Taxonomy" id="157072"/>
    <lineage>
        <taxon>Eukaryota</taxon>
        <taxon>Sar</taxon>
        <taxon>Stramenopiles</taxon>
        <taxon>Oomycota</taxon>
        <taxon>Saprolegniomycetes</taxon>
        <taxon>Saprolegniales</taxon>
        <taxon>Verrucalvaceae</taxon>
        <taxon>Aphanomyces</taxon>
    </lineage>
</organism>
<protein>
    <submittedName>
        <fullName evidence="2">Uncharacterized protein</fullName>
    </submittedName>
</protein>
<reference evidence="2" key="1">
    <citation type="submission" date="2013-12" db="EMBL/GenBank/DDBJ databases">
        <title>The Genome Sequence of Aphanomyces invadans NJM9701.</title>
        <authorList>
            <consortium name="The Broad Institute Genomics Platform"/>
            <person name="Russ C."/>
            <person name="Tyler B."/>
            <person name="van West P."/>
            <person name="Dieguez-Uribeondo J."/>
            <person name="Young S.K."/>
            <person name="Zeng Q."/>
            <person name="Gargeya S."/>
            <person name="Fitzgerald M."/>
            <person name="Abouelleil A."/>
            <person name="Alvarado L."/>
            <person name="Chapman S.B."/>
            <person name="Gainer-Dewar J."/>
            <person name="Goldberg J."/>
            <person name="Griggs A."/>
            <person name="Gujja S."/>
            <person name="Hansen M."/>
            <person name="Howarth C."/>
            <person name="Imamovic A."/>
            <person name="Ireland A."/>
            <person name="Larimer J."/>
            <person name="McCowan C."/>
            <person name="Murphy C."/>
            <person name="Pearson M."/>
            <person name="Poon T.W."/>
            <person name="Priest M."/>
            <person name="Roberts A."/>
            <person name="Saif S."/>
            <person name="Shea T."/>
            <person name="Sykes S."/>
            <person name="Wortman J."/>
            <person name="Nusbaum C."/>
            <person name="Birren B."/>
        </authorList>
    </citation>
    <scope>NUCLEOTIDE SEQUENCE [LARGE SCALE GENOMIC DNA]</scope>
    <source>
        <strain evidence="2">NJM9701</strain>
    </source>
</reference>
<proteinExistence type="predicted"/>
<dbReference type="VEuPathDB" id="FungiDB:H310_08973"/>
<feature type="region of interest" description="Disordered" evidence="1">
    <location>
        <begin position="97"/>
        <end position="164"/>
    </location>
</feature>
<sequence>MGIEAIAQLLDQLDALDVLSGRMQESAARDPNHMSYLNQAVSRYAYFLKQDHSGDRATYYSFVHRVHADIRARASNKGDVIAYLAKERSHLLSALHRARQRSSGQSSVPDRHHHFKPSFDDVPRYHHPRSDDKYGNYGLPPRRPALGSSYGSSSSSFAHVSCLS</sequence>
<dbReference type="OrthoDB" id="341578at2759"/>
<feature type="compositionally biased region" description="Low complexity" evidence="1">
    <location>
        <begin position="148"/>
        <end position="164"/>
    </location>
</feature>
<evidence type="ECO:0000313" key="2">
    <source>
        <dbReference type="EMBL" id="ETV98255.1"/>
    </source>
</evidence>
<accession>A0A024TVR6</accession>
<gene>
    <name evidence="2" type="ORF">H310_08973</name>
</gene>
<dbReference type="AlphaFoldDB" id="A0A024TVR6"/>
<feature type="compositionally biased region" description="Basic and acidic residues" evidence="1">
    <location>
        <begin position="117"/>
        <end position="134"/>
    </location>
</feature>